<dbReference type="RefSeq" id="YP_010054585.1">
    <property type="nucleotide sequence ID" value="NC_054655.1"/>
</dbReference>
<keyword evidence="2" id="KW-1185">Reference proteome</keyword>
<sequence>MNITPKAALRCSVPVHSEGGFSTMATVAYTVPSDTIFVSTSLMVTNETADPIGIFVSVAGTTILSWIPVPAHGICLLDSRIVAYEGDTIEAEATATGLDLFLDGLELPQ</sequence>
<reference evidence="1 2" key="1">
    <citation type="submission" date="2019-06" db="EMBL/GenBank/DDBJ databases">
        <authorList>
            <person name="Lopez J."/>
            <person name="Ball K.N."/>
            <person name="Bhuiyan S."/>
            <person name="Nayek S."/>
            <person name="Sivoravong A."/>
            <person name="Hughes L.E."/>
            <person name="Garlena R.A."/>
            <person name="Russell D.A."/>
            <person name="Pope W.H."/>
            <person name="Jacobs-Sera D."/>
            <person name="Hatfull G.F."/>
        </authorList>
    </citation>
    <scope>NUCLEOTIDE SEQUENCE [LARGE SCALE GENOMIC DNA]</scope>
</reference>
<organism evidence="1 2">
    <name type="scientific">Streptomyces phage Celia</name>
    <dbReference type="NCBI Taxonomy" id="2590946"/>
    <lineage>
        <taxon>Viruses</taxon>
        <taxon>Duplodnaviria</taxon>
        <taxon>Heunggongvirae</taxon>
        <taxon>Uroviricota</taxon>
        <taxon>Caudoviricetes</taxon>
        <taxon>Arquatrovirinae</taxon>
        <taxon>Celiavirus</taxon>
        <taxon>Celiavirus celia</taxon>
    </lineage>
</organism>
<dbReference type="GeneID" id="64470502"/>
<name>A0A516KRA4_9CAUD</name>
<dbReference type="Proteomes" id="UP000317273">
    <property type="component" value="Segment"/>
</dbReference>
<accession>A0A516KRA4</accession>
<proteinExistence type="predicted"/>
<dbReference type="KEGG" id="vg:64470502"/>
<evidence type="ECO:0000313" key="2">
    <source>
        <dbReference type="Proteomes" id="UP000317273"/>
    </source>
</evidence>
<evidence type="ECO:0000313" key="1">
    <source>
        <dbReference type="EMBL" id="QDP44224.1"/>
    </source>
</evidence>
<protein>
    <submittedName>
        <fullName evidence="1">Uncharacterized protein</fullName>
    </submittedName>
</protein>
<gene>
    <name evidence="1" type="primary">21</name>
    <name evidence="1" type="ORF">SEA_CELIA_21</name>
</gene>
<dbReference type="EMBL" id="MN062705">
    <property type="protein sequence ID" value="QDP44224.1"/>
    <property type="molecule type" value="Genomic_DNA"/>
</dbReference>